<evidence type="ECO:0000256" key="7">
    <source>
        <dbReference type="ARBA" id="ARBA00022630"/>
    </source>
</evidence>
<dbReference type="GO" id="GO:0008762">
    <property type="term" value="F:UDP-N-acetylmuramate dehydrogenase activity"/>
    <property type="evidence" value="ECO:0007669"/>
    <property type="project" value="UniProtKB-UniRule"/>
</dbReference>
<comment type="cofactor">
    <cofactor evidence="1 16">
        <name>FAD</name>
        <dbReference type="ChEBI" id="CHEBI:57692"/>
    </cofactor>
</comment>
<dbReference type="Proteomes" id="UP000236151">
    <property type="component" value="Unassembled WGS sequence"/>
</dbReference>
<dbReference type="SUPFAM" id="SSF56194">
    <property type="entry name" value="Uridine diphospho-N-Acetylenolpyruvylglucosamine reductase, MurB, C-terminal domain"/>
    <property type="match status" value="1"/>
</dbReference>
<dbReference type="GO" id="GO:0071949">
    <property type="term" value="F:FAD binding"/>
    <property type="evidence" value="ECO:0007669"/>
    <property type="project" value="InterPro"/>
</dbReference>
<evidence type="ECO:0000256" key="2">
    <source>
        <dbReference type="ARBA" id="ARBA00003921"/>
    </source>
</evidence>
<dbReference type="PROSITE" id="PS51387">
    <property type="entry name" value="FAD_PCMH"/>
    <property type="match status" value="1"/>
</dbReference>
<dbReference type="PANTHER" id="PTHR21071:SF4">
    <property type="entry name" value="UDP-N-ACETYLENOLPYRUVOYLGLUCOSAMINE REDUCTASE"/>
    <property type="match status" value="1"/>
</dbReference>
<name>A0A2K2FKL3_9CLOT</name>
<dbReference type="InterPro" id="IPR003170">
    <property type="entry name" value="MurB"/>
</dbReference>
<evidence type="ECO:0000256" key="9">
    <source>
        <dbReference type="ARBA" id="ARBA00022857"/>
    </source>
</evidence>
<dbReference type="Gene3D" id="3.30.465.10">
    <property type="match status" value="1"/>
</dbReference>
<dbReference type="GO" id="GO:0009252">
    <property type="term" value="P:peptidoglycan biosynthetic process"/>
    <property type="evidence" value="ECO:0007669"/>
    <property type="project" value="UniProtKB-UniRule"/>
</dbReference>
<evidence type="ECO:0000313" key="18">
    <source>
        <dbReference type="EMBL" id="PNT99323.1"/>
    </source>
</evidence>
<accession>A0A2K2FKL3</accession>
<comment type="similarity">
    <text evidence="16">Belongs to the MurB family.</text>
</comment>
<dbReference type="InterPro" id="IPR036318">
    <property type="entry name" value="FAD-bd_PCMH-like_sf"/>
</dbReference>
<feature type="domain" description="FAD-binding PCMH-type" evidence="17">
    <location>
        <begin position="33"/>
        <end position="198"/>
    </location>
</feature>
<evidence type="ECO:0000256" key="15">
    <source>
        <dbReference type="ARBA" id="ARBA00048914"/>
    </source>
</evidence>
<dbReference type="InterPro" id="IPR006094">
    <property type="entry name" value="Oxid_FAD_bind_N"/>
</dbReference>
<dbReference type="GO" id="GO:0008360">
    <property type="term" value="P:regulation of cell shape"/>
    <property type="evidence" value="ECO:0007669"/>
    <property type="project" value="UniProtKB-KW"/>
</dbReference>
<dbReference type="Gene3D" id="3.90.78.10">
    <property type="entry name" value="UDP-N-acetylenolpyruvoylglucosamine reductase, C-terminal domain"/>
    <property type="match status" value="1"/>
</dbReference>
<dbReference type="InterPro" id="IPR011601">
    <property type="entry name" value="MurB_C"/>
</dbReference>
<dbReference type="RefSeq" id="WP_103081392.1">
    <property type="nucleotide sequence ID" value="NZ_CP021850.1"/>
</dbReference>
<dbReference type="UniPathway" id="UPA00219"/>
<dbReference type="EMBL" id="NIOJ01000019">
    <property type="protein sequence ID" value="PNT99323.1"/>
    <property type="molecule type" value="Genomic_DNA"/>
</dbReference>
<evidence type="ECO:0000256" key="1">
    <source>
        <dbReference type="ARBA" id="ARBA00001974"/>
    </source>
</evidence>
<dbReference type="AlphaFoldDB" id="A0A2K2FKL3"/>
<dbReference type="EC" id="1.3.1.98" evidence="16"/>
<evidence type="ECO:0000256" key="11">
    <source>
        <dbReference type="ARBA" id="ARBA00022984"/>
    </source>
</evidence>
<evidence type="ECO:0000256" key="8">
    <source>
        <dbReference type="ARBA" id="ARBA00022827"/>
    </source>
</evidence>
<keyword evidence="12 16" id="KW-0560">Oxidoreductase</keyword>
<dbReference type="HAMAP" id="MF_00037">
    <property type="entry name" value="MurB"/>
    <property type="match status" value="1"/>
</dbReference>
<keyword evidence="7 16" id="KW-0285">Flavoprotein</keyword>
<dbReference type="KEGG" id="cthd:CDO33_15220"/>
<keyword evidence="6 16" id="KW-0132">Cell division</keyword>
<feature type="active site" evidence="16">
    <location>
        <position position="297"/>
    </location>
</feature>
<sequence length="304" mass="33328">MDKNYIAGALGEIAGTENVFVDEPMKNHTSFKVGGPADILVTPKNTADVCRIVKLLKNEGVPFFIMGNGTNLVVRDKGIRGVVIKLLDNFSRYTVKGDVIEAEAGILISKLSRIAMEHGLTGLEFAEGIPGTLGGAIAMNAGAYNGEIRDVAERTEYMDMNGDIRTVCGSEHQFGKRTSFIQTRGGVVLKTELRLKKGSVDEIKALMDEFKRRRKETQPLELPSAGSVFKRPEGYYTGKLVQDCGLRGYRIGGAEVSTKHCGFIVNIDNAKAEDIINLIKHIQYTVKDRFGVDLQTEVKIIGEE</sequence>
<protein>
    <recommendedName>
        <fullName evidence="16">UDP-N-acetylenolpyruvoylglucosamine reductase</fullName>
        <ecNumber evidence="16">1.3.1.98</ecNumber>
    </recommendedName>
    <alternativeName>
        <fullName evidence="16">UDP-N-acetylmuramate dehydrogenase</fullName>
    </alternativeName>
</protein>
<evidence type="ECO:0000256" key="5">
    <source>
        <dbReference type="ARBA" id="ARBA00022490"/>
    </source>
</evidence>
<dbReference type="InterPro" id="IPR036635">
    <property type="entry name" value="MurB_C_sf"/>
</dbReference>
<comment type="pathway">
    <text evidence="4 16">Cell wall biogenesis; peptidoglycan biosynthesis.</text>
</comment>
<evidence type="ECO:0000256" key="12">
    <source>
        <dbReference type="ARBA" id="ARBA00023002"/>
    </source>
</evidence>
<dbReference type="GO" id="GO:0071555">
    <property type="term" value="P:cell wall organization"/>
    <property type="evidence" value="ECO:0007669"/>
    <property type="project" value="UniProtKB-KW"/>
</dbReference>
<evidence type="ECO:0000256" key="16">
    <source>
        <dbReference type="HAMAP-Rule" id="MF_00037"/>
    </source>
</evidence>
<feature type="active site" description="Proton donor" evidence="16">
    <location>
        <position position="227"/>
    </location>
</feature>
<dbReference type="InterPro" id="IPR016166">
    <property type="entry name" value="FAD-bd_PCMH"/>
</dbReference>
<organism evidence="18 19">
    <name type="scientific">Clostridium thermosuccinogenes</name>
    <dbReference type="NCBI Taxonomy" id="84032"/>
    <lineage>
        <taxon>Bacteria</taxon>
        <taxon>Bacillati</taxon>
        <taxon>Bacillota</taxon>
        <taxon>Clostridia</taxon>
        <taxon>Eubacteriales</taxon>
        <taxon>Clostridiaceae</taxon>
        <taxon>Clostridium</taxon>
    </lineage>
</organism>
<dbReference type="PANTHER" id="PTHR21071">
    <property type="entry name" value="UDP-N-ACETYLENOLPYRUVOYLGLUCOSAMINE REDUCTASE"/>
    <property type="match status" value="1"/>
</dbReference>
<comment type="caution">
    <text evidence="18">The sequence shown here is derived from an EMBL/GenBank/DDBJ whole genome shotgun (WGS) entry which is preliminary data.</text>
</comment>
<keyword evidence="8 16" id="KW-0274">FAD</keyword>
<evidence type="ECO:0000256" key="6">
    <source>
        <dbReference type="ARBA" id="ARBA00022618"/>
    </source>
</evidence>
<keyword evidence="13 16" id="KW-0131">Cell cycle</keyword>
<keyword evidence="10 16" id="KW-0133">Cell shape</keyword>
<proteinExistence type="inferred from homology"/>
<dbReference type="GO" id="GO:0005829">
    <property type="term" value="C:cytosol"/>
    <property type="evidence" value="ECO:0007669"/>
    <property type="project" value="TreeGrafter"/>
</dbReference>
<feature type="active site" evidence="16">
    <location>
        <position position="177"/>
    </location>
</feature>
<keyword evidence="19" id="KW-1185">Reference proteome</keyword>
<dbReference type="OrthoDB" id="9804753at2"/>
<keyword evidence="11 16" id="KW-0573">Peptidoglycan synthesis</keyword>
<dbReference type="Gene3D" id="3.30.43.10">
    <property type="entry name" value="Uridine Diphospho-n-acetylenolpyruvylglucosamine Reductase, domain 2"/>
    <property type="match status" value="1"/>
</dbReference>
<keyword evidence="14 16" id="KW-0961">Cell wall biogenesis/degradation</keyword>
<dbReference type="Pfam" id="PF01565">
    <property type="entry name" value="FAD_binding_4"/>
    <property type="match status" value="1"/>
</dbReference>
<dbReference type="NCBIfam" id="NF010480">
    <property type="entry name" value="PRK13905.1"/>
    <property type="match status" value="1"/>
</dbReference>
<keyword evidence="5 16" id="KW-0963">Cytoplasm</keyword>
<evidence type="ECO:0000256" key="4">
    <source>
        <dbReference type="ARBA" id="ARBA00004752"/>
    </source>
</evidence>
<dbReference type="SUPFAM" id="SSF56176">
    <property type="entry name" value="FAD-binding/transporter-associated domain-like"/>
    <property type="match status" value="1"/>
</dbReference>
<dbReference type="InterPro" id="IPR016167">
    <property type="entry name" value="FAD-bd_PCMH_sub1"/>
</dbReference>
<comment type="subcellular location">
    <subcellularLocation>
        <location evidence="3 16">Cytoplasm</location>
    </subcellularLocation>
</comment>
<evidence type="ECO:0000313" key="19">
    <source>
        <dbReference type="Proteomes" id="UP000236151"/>
    </source>
</evidence>
<comment type="catalytic activity">
    <reaction evidence="15 16">
        <text>UDP-N-acetyl-alpha-D-muramate + NADP(+) = UDP-N-acetyl-3-O-(1-carboxyvinyl)-alpha-D-glucosamine + NADPH + H(+)</text>
        <dbReference type="Rhea" id="RHEA:12248"/>
        <dbReference type="ChEBI" id="CHEBI:15378"/>
        <dbReference type="ChEBI" id="CHEBI:57783"/>
        <dbReference type="ChEBI" id="CHEBI:58349"/>
        <dbReference type="ChEBI" id="CHEBI:68483"/>
        <dbReference type="ChEBI" id="CHEBI:70757"/>
        <dbReference type="EC" id="1.3.1.98"/>
    </reaction>
</comment>
<evidence type="ECO:0000256" key="10">
    <source>
        <dbReference type="ARBA" id="ARBA00022960"/>
    </source>
</evidence>
<evidence type="ECO:0000256" key="14">
    <source>
        <dbReference type="ARBA" id="ARBA00023316"/>
    </source>
</evidence>
<dbReference type="NCBIfam" id="TIGR00179">
    <property type="entry name" value="murB"/>
    <property type="match status" value="1"/>
</dbReference>
<evidence type="ECO:0000259" key="17">
    <source>
        <dbReference type="PROSITE" id="PS51387"/>
    </source>
</evidence>
<dbReference type="GO" id="GO:0051301">
    <property type="term" value="P:cell division"/>
    <property type="evidence" value="ECO:0007669"/>
    <property type="project" value="UniProtKB-KW"/>
</dbReference>
<evidence type="ECO:0000256" key="13">
    <source>
        <dbReference type="ARBA" id="ARBA00023306"/>
    </source>
</evidence>
<comment type="function">
    <text evidence="2 16">Cell wall formation.</text>
</comment>
<evidence type="ECO:0000256" key="3">
    <source>
        <dbReference type="ARBA" id="ARBA00004496"/>
    </source>
</evidence>
<keyword evidence="9 16" id="KW-0521">NADP</keyword>
<gene>
    <name evidence="16" type="primary">murB</name>
    <name evidence="18" type="ORF">CDQ84_08915</name>
</gene>
<reference evidence="18 19" key="1">
    <citation type="submission" date="2017-06" db="EMBL/GenBank/DDBJ databases">
        <title>Investigating the central metabolism of Clostridium thermosuccinogenes.</title>
        <authorList>
            <person name="Koendjbiharie J.G."/>
            <person name="van Kranenburg R."/>
        </authorList>
    </citation>
    <scope>NUCLEOTIDE SEQUENCE [LARGE SCALE GENOMIC DNA]</scope>
    <source>
        <strain evidence="18 19">DSM 5806</strain>
    </source>
</reference>
<dbReference type="Pfam" id="PF02873">
    <property type="entry name" value="MurB_C"/>
    <property type="match status" value="1"/>
</dbReference>
<dbReference type="InterPro" id="IPR016169">
    <property type="entry name" value="FAD-bd_PCMH_sub2"/>
</dbReference>